<evidence type="ECO:0000313" key="5">
    <source>
        <dbReference type="EMBL" id="KAF9452868.1"/>
    </source>
</evidence>
<dbReference type="PANTHER" id="PTHR22847">
    <property type="entry name" value="WD40 REPEAT PROTEIN"/>
    <property type="match status" value="1"/>
</dbReference>
<evidence type="ECO:0000256" key="3">
    <source>
        <dbReference type="PROSITE-ProRule" id="PRU00221"/>
    </source>
</evidence>
<feature type="repeat" description="WD" evidence="3">
    <location>
        <begin position="123"/>
        <end position="164"/>
    </location>
</feature>
<dbReference type="Pfam" id="PF00400">
    <property type="entry name" value="WD40"/>
    <property type="match status" value="2"/>
</dbReference>
<feature type="region of interest" description="Disordered" evidence="4">
    <location>
        <begin position="372"/>
        <end position="407"/>
    </location>
</feature>
<accession>A0A9P5XK48</accession>
<dbReference type="PRINTS" id="PR00320">
    <property type="entry name" value="GPROTEINBRPT"/>
</dbReference>
<dbReference type="OrthoDB" id="6262491at2759"/>
<protein>
    <submittedName>
        <fullName evidence="5">WD40 repeat-like protein</fullName>
    </submittedName>
</protein>
<evidence type="ECO:0000256" key="4">
    <source>
        <dbReference type="SAM" id="MobiDB-lite"/>
    </source>
</evidence>
<dbReference type="EMBL" id="MU151067">
    <property type="protein sequence ID" value="KAF9452868.1"/>
    <property type="molecule type" value="Genomic_DNA"/>
</dbReference>
<dbReference type="PROSITE" id="PS50082">
    <property type="entry name" value="WD_REPEATS_2"/>
    <property type="match status" value="2"/>
</dbReference>
<proteinExistence type="predicted"/>
<reference evidence="5" key="1">
    <citation type="submission" date="2020-11" db="EMBL/GenBank/DDBJ databases">
        <authorList>
            <consortium name="DOE Joint Genome Institute"/>
            <person name="Ahrendt S."/>
            <person name="Riley R."/>
            <person name="Andreopoulos W."/>
            <person name="Labutti K."/>
            <person name="Pangilinan J."/>
            <person name="Ruiz-Duenas F.J."/>
            <person name="Barrasa J.M."/>
            <person name="Sanchez-Garcia M."/>
            <person name="Camarero S."/>
            <person name="Miyauchi S."/>
            <person name="Serrano A."/>
            <person name="Linde D."/>
            <person name="Babiker R."/>
            <person name="Drula E."/>
            <person name="Ayuso-Fernandez I."/>
            <person name="Pacheco R."/>
            <person name="Padilla G."/>
            <person name="Ferreira P."/>
            <person name="Barriuso J."/>
            <person name="Kellner H."/>
            <person name="Castanera R."/>
            <person name="Alfaro M."/>
            <person name="Ramirez L."/>
            <person name="Pisabarro A.G."/>
            <person name="Kuo A."/>
            <person name="Tritt A."/>
            <person name="Lipzen A."/>
            <person name="He G."/>
            <person name="Yan M."/>
            <person name="Ng V."/>
            <person name="Cullen D."/>
            <person name="Martin F."/>
            <person name="Rosso M.-N."/>
            <person name="Henrissat B."/>
            <person name="Hibbett D."/>
            <person name="Martinez A.T."/>
            <person name="Grigoriev I.V."/>
        </authorList>
    </citation>
    <scope>NUCLEOTIDE SEQUENCE</scope>
    <source>
        <strain evidence="5">MF-IS2</strain>
    </source>
</reference>
<gene>
    <name evidence="5" type="ORF">P691DRAFT_150538</name>
</gene>
<dbReference type="Gene3D" id="2.130.10.10">
    <property type="entry name" value="YVTN repeat-like/Quinoprotein amine dehydrogenase"/>
    <property type="match status" value="2"/>
</dbReference>
<dbReference type="InterPro" id="IPR019775">
    <property type="entry name" value="WD40_repeat_CS"/>
</dbReference>
<dbReference type="Proteomes" id="UP000807342">
    <property type="component" value="Unassembled WGS sequence"/>
</dbReference>
<dbReference type="SUPFAM" id="SSF50978">
    <property type="entry name" value="WD40 repeat-like"/>
    <property type="match status" value="1"/>
</dbReference>
<feature type="compositionally biased region" description="Acidic residues" evidence="4">
    <location>
        <begin position="394"/>
        <end position="407"/>
    </location>
</feature>
<dbReference type="InterPro" id="IPR036322">
    <property type="entry name" value="WD40_repeat_dom_sf"/>
</dbReference>
<comment type="caution">
    <text evidence="5">The sequence shown here is derived from an EMBL/GenBank/DDBJ whole genome shotgun (WGS) entry which is preliminary data.</text>
</comment>
<dbReference type="SMART" id="SM00320">
    <property type="entry name" value="WD40"/>
    <property type="match status" value="6"/>
</dbReference>
<keyword evidence="6" id="KW-1185">Reference proteome</keyword>
<dbReference type="PANTHER" id="PTHR22847:SF637">
    <property type="entry name" value="WD REPEAT DOMAIN 5B"/>
    <property type="match status" value="1"/>
</dbReference>
<dbReference type="InterPro" id="IPR020472">
    <property type="entry name" value="WD40_PAC1"/>
</dbReference>
<name>A0A9P5XK48_9AGAR</name>
<dbReference type="AlphaFoldDB" id="A0A9P5XK48"/>
<keyword evidence="2" id="KW-0677">Repeat</keyword>
<sequence>MATTDVSNFLVSETHLLLDEARKKKSERTKDIGNPIRLQSKALALVVKGGIAWIAESTAVARKLDLETGKTLHVFKGHTAPVTALAFCDKIPGSGDQKILITGSWDKTIKLWDTERKILVSSTDAHDDFVKALCVLPSIGLLVSASSDKIIRFWDISEASQTKPLTSLGSISAHTRPVECIQGKTNSDGSVILYTGDTMGIIKVWELFKESGPNPRWKASLKQELSNHRTRINGMVCGNGQLWTASADDTVQVSIDPDVQAETKIKLPQPILHPKQVRCILPIGLTDVGEPYLITGSEDIIRVYDISTFDEPELIREVDAHWHDVLALQLWIRKSLGSDGLTRVEPWVISTSLDGTIRKWRLIELVSPPQSVEPEPEVRITPIQEQEPEGFGMTEDEERELAELMED</sequence>
<keyword evidence="1 3" id="KW-0853">WD repeat</keyword>
<dbReference type="PROSITE" id="PS50294">
    <property type="entry name" value="WD_REPEATS_REGION"/>
    <property type="match status" value="2"/>
</dbReference>
<dbReference type="InterPro" id="IPR015943">
    <property type="entry name" value="WD40/YVTN_repeat-like_dom_sf"/>
</dbReference>
<feature type="repeat" description="WD" evidence="3">
    <location>
        <begin position="75"/>
        <end position="122"/>
    </location>
</feature>
<evidence type="ECO:0000256" key="1">
    <source>
        <dbReference type="ARBA" id="ARBA00022574"/>
    </source>
</evidence>
<dbReference type="GO" id="GO:1990234">
    <property type="term" value="C:transferase complex"/>
    <property type="evidence" value="ECO:0007669"/>
    <property type="project" value="UniProtKB-ARBA"/>
</dbReference>
<dbReference type="PROSITE" id="PS00678">
    <property type="entry name" value="WD_REPEATS_1"/>
    <property type="match status" value="2"/>
</dbReference>
<evidence type="ECO:0000313" key="6">
    <source>
        <dbReference type="Proteomes" id="UP000807342"/>
    </source>
</evidence>
<evidence type="ECO:0000256" key="2">
    <source>
        <dbReference type="ARBA" id="ARBA00022737"/>
    </source>
</evidence>
<dbReference type="InterPro" id="IPR001680">
    <property type="entry name" value="WD40_rpt"/>
</dbReference>
<organism evidence="5 6">
    <name type="scientific">Macrolepiota fuliginosa MF-IS2</name>
    <dbReference type="NCBI Taxonomy" id="1400762"/>
    <lineage>
        <taxon>Eukaryota</taxon>
        <taxon>Fungi</taxon>
        <taxon>Dikarya</taxon>
        <taxon>Basidiomycota</taxon>
        <taxon>Agaricomycotina</taxon>
        <taxon>Agaricomycetes</taxon>
        <taxon>Agaricomycetidae</taxon>
        <taxon>Agaricales</taxon>
        <taxon>Agaricineae</taxon>
        <taxon>Agaricaceae</taxon>
        <taxon>Macrolepiota</taxon>
    </lineage>
</organism>